<sequence>MNRFRNISVFIILTSLFLLYCWVLKNKSVKDDSLIFKETNMIPDLTFSKLADLENRMIVELDAITMEDYGKLKSENVLSEPAQNYGMIQVVVFIALSFAGIVLVLCIARRYYLQEDYEFDLERIPSTSILSSQEKLVRGYQTNENSEQK</sequence>
<organism evidence="3">
    <name type="scientific">Caenorhabditis brenneri</name>
    <name type="common">Nematode worm</name>
    <dbReference type="NCBI Taxonomy" id="135651"/>
    <lineage>
        <taxon>Eukaryota</taxon>
        <taxon>Metazoa</taxon>
        <taxon>Ecdysozoa</taxon>
        <taxon>Nematoda</taxon>
        <taxon>Chromadorea</taxon>
        <taxon>Rhabditida</taxon>
        <taxon>Rhabditina</taxon>
        <taxon>Rhabditomorpha</taxon>
        <taxon>Rhabditoidea</taxon>
        <taxon>Rhabditidae</taxon>
        <taxon>Peloderinae</taxon>
        <taxon>Caenorhabditis</taxon>
    </lineage>
</organism>
<feature type="transmembrane region" description="Helical" evidence="1">
    <location>
        <begin position="7"/>
        <end position="25"/>
    </location>
</feature>
<dbReference type="FunCoup" id="G0M7C2">
    <property type="interactions" value="1049"/>
</dbReference>
<dbReference type="Proteomes" id="UP000008068">
    <property type="component" value="Unassembled WGS sequence"/>
</dbReference>
<protein>
    <submittedName>
        <fullName evidence="2">Uncharacterized protein</fullName>
    </submittedName>
</protein>
<keyword evidence="3" id="KW-1185">Reference proteome</keyword>
<dbReference type="EMBL" id="GL379786">
    <property type="protein sequence ID" value="EGT30144.1"/>
    <property type="molecule type" value="Genomic_DNA"/>
</dbReference>
<evidence type="ECO:0000313" key="3">
    <source>
        <dbReference type="Proteomes" id="UP000008068"/>
    </source>
</evidence>
<dbReference type="eggNOG" id="ENOG502TIMV">
    <property type="taxonomic scope" value="Eukaryota"/>
</dbReference>
<dbReference type="AlphaFoldDB" id="G0M7C2"/>
<keyword evidence="1" id="KW-1133">Transmembrane helix</keyword>
<accession>G0M7C2</accession>
<proteinExistence type="predicted"/>
<evidence type="ECO:0000256" key="1">
    <source>
        <dbReference type="SAM" id="Phobius"/>
    </source>
</evidence>
<feature type="transmembrane region" description="Helical" evidence="1">
    <location>
        <begin position="87"/>
        <end position="108"/>
    </location>
</feature>
<dbReference type="OMA" id="LCIARRF"/>
<keyword evidence="1" id="KW-0812">Transmembrane</keyword>
<evidence type="ECO:0000313" key="2">
    <source>
        <dbReference type="EMBL" id="EGT30144.1"/>
    </source>
</evidence>
<dbReference type="HOGENOM" id="CLU_146902_0_0_1"/>
<dbReference type="InParanoid" id="G0M7C2"/>
<dbReference type="OrthoDB" id="5850103at2759"/>
<name>G0M7C2_CAEBE</name>
<keyword evidence="1" id="KW-0472">Membrane</keyword>
<reference evidence="3" key="1">
    <citation type="submission" date="2011-07" db="EMBL/GenBank/DDBJ databases">
        <authorList>
            <consortium name="Caenorhabditis brenneri Sequencing and Analysis Consortium"/>
            <person name="Wilson R.K."/>
        </authorList>
    </citation>
    <scope>NUCLEOTIDE SEQUENCE [LARGE SCALE GENOMIC DNA]</scope>
    <source>
        <strain evidence="3">PB2801</strain>
    </source>
</reference>
<gene>
    <name evidence="2" type="ORF">CAEBREN_05339</name>
</gene>